<dbReference type="EMBL" id="JAEEFW010000010">
    <property type="protein sequence ID" value="MBU4636656.1"/>
    <property type="molecule type" value="Genomic_DNA"/>
</dbReference>
<evidence type="ECO:0000313" key="1">
    <source>
        <dbReference type="EMBL" id="MBU4636656.1"/>
    </source>
</evidence>
<organism evidence="1 2">
    <name type="scientific">Pseudomonas chlororaphis subsp. aurantiaca</name>
    <dbReference type="NCBI Taxonomy" id="86192"/>
    <lineage>
        <taxon>Bacteria</taxon>
        <taxon>Pseudomonadati</taxon>
        <taxon>Pseudomonadota</taxon>
        <taxon>Gammaproteobacteria</taxon>
        <taxon>Pseudomonadales</taxon>
        <taxon>Pseudomonadaceae</taxon>
        <taxon>Pseudomonas</taxon>
    </lineage>
</organism>
<dbReference type="AlphaFoldDB" id="A0AAJ0ZQN6"/>
<proteinExistence type="predicted"/>
<comment type="caution">
    <text evidence="1">The sequence shown here is derived from an EMBL/GenBank/DDBJ whole genome shotgun (WGS) entry which is preliminary data.</text>
</comment>
<gene>
    <name evidence="1" type="ORF">I8747_27965</name>
</gene>
<reference evidence="1" key="1">
    <citation type="submission" date="2020-12" db="EMBL/GenBank/DDBJ databases">
        <title>Generalized mutagenesis with transposon Tn5. A laboratory procedure for the identification of genes responsible for a bacterial phenotype and its regulation, illustrated with phenazine production in Pseudomonas chlororaphis.</title>
        <authorList>
            <person name="Muzio F."/>
            <person name="Sobrero P."/>
            <person name="Agaras B."/>
            <person name="Valverde C."/>
        </authorList>
    </citation>
    <scope>NUCLEOTIDE SEQUENCE</scope>
    <source>
        <strain evidence="1">SMMP3</strain>
    </source>
</reference>
<protein>
    <submittedName>
        <fullName evidence="1">Uncharacterized protein</fullName>
    </submittedName>
</protein>
<evidence type="ECO:0000313" key="2">
    <source>
        <dbReference type="Proteomes" id="UP000787568"/>
    </source>
</evidence>
<dbReference type="RefSeq" id="WP_150085585.1">
    <property type="nucleotide sequence ID" value="NZ_CP177156.1"/>
</dbReference>
<name>A0AAJ0ZQN6_9PSED</name>
<sequence>MPQNEFQFQIDYYGDFYLGSPPLPEGLQLPRDPFDDPWRVCALALDRAKQGDFELMPVMLQLYGKTHDIALDHRCLELLSNAGTSACFAKIVEIVKNEPDLSRVIDFCGVLAARGELSYIPILLDKHLSNKGSEEAERLTDYIEGLLGRQLFSIEADDYEDAVMLCYRKLLSELGDERTLVSQGERYGVSHLARFILQDIQSPYFLLRWKLQFEAATGINCSAWYKAKKLQPLAATATIETFLENPDSCKYEDGVRYFFGHKIP</sequence>
<accession>A0AAJ0ZQN6</accession>
<dbReference type="Proteomes" id="UP000787568">
    <property type="component" value="Unassembled WGS sequence"/>
</dbReference>